<keyword evidence="1" id="KW-1133">Transmembrane helix</keyword>
<keyword evidence="3" id="KW-1185">Reference proteome</keyword>
<dbReference type="EMBL" id="CYHE01000003">
    <property type="protein sequence ID" value="CUA95254.1"/>
    <property type="molecule type" value="Genomic_DNA"/>
</dbReference>
<keyword evidence="1" id="KW-0812">Transmembrane</keyword>
<evidence type="ECO:0000313" key="3">
    <source>
        <dbReference type="Proteomes" id="UP000183900"/>
    </source>
</evidence>
<keyword evidence="1" id="KW-0472">Membrane</keyword>
<dbReference type="RefSeq" id="WP_208975601.1">
    <property type="nucleotide sequence ID" value="NZ_CYHE01000003.1"/>
</dbReference>
<feature type="transmembrane region" description="Helical" evidence="1">
    <location>
        <begin position="27"/>
        <end position="50"/>
    </location>
</feature>
<dbReference type="Pfam" id="PF05751">
    <property type="entry name" value="FixH"/>
    <property type="match status" value="1"/>
</dbReference>
<name>A0A0K6HWF9_9HYPH</name>
<reference evidence="3" key="1">
    <citation type="submission" date="2015-08" db="EMBL/GenBank/DDBJ databases">
        <authorList>
            <person name="Varghese N."/>
        </authorList>
    </citation>
    <scope>NUCLEOTIDE SEQUENCE [LARGE SCALE GENOMIC DNA]</scope>
    <source>
        <strain evidence="3">DSM 23407</strain>
    </source>
</reference>
<evidence type="ECO:0000256" key="1">
    <source>
        <dbReference type="SAM" id="Phobius"/>
    </source>
</evidence>
<dbReference type="PIRSF" id="PIRSF011386">
    <property type="entry name" value="FixH"/>
    <property type="match status" value="1"/>
</dbReference>
<protein>
    <submittedName>
        <fullName evidence="2">Nitrogen fixation protein FixH</fullName>
    </submittedName>
</protein>
<dbReference type="InterPro" id="IPR008620">
    <property type="entry name" value="FixH"/>
</dbReference>
<sequence length="179" mass="19226">MTQTLARMGKGNGMAGAARRPMTGWTVLIWLTGFFGVIFAVNGIFLWVALGSFPGTVVDSSYRAGQAFNNEVAAAREQASRGWQVGVHLERSIEGRAQIAINAEKADGSPVSGVTFEAKLMHPVAKGQDQTVDLTEGESGHYTALTPEPLAAGNWHLIIEAHGAEGRVFRSENKLFLKD</sequence>
<dbReference type="InterPro" id="IPR018037">
    <property type="entry name" value="FixH_proteobacterial"/>
</dbReference>
<gene>
    <name evidence="2" type="ORF">Ga0061067_103510</name>
</gene>
<proteinExistence type="predicted"/>
<dbReference type="AlphaFoldDB" id="A0A0K6HWF9"/>
<organism evidence="2 3">
    <name type="scientific">Pannonibacter indicus</name>
    <dbReference type="NCBI Taxonomy" id="466044"/>
    <lineage>
        <taxon>Bacteria</taxon>
        <taxon>Pseudomonadati</taxon>
        <taxon>Pseudomonadota</taxon>
        <taxon>Alphaproteobacteria</taxon>
        <taxon>Hyphomicrobiales</taxon>
        <taxon>Stappiaceae</taxon>
        <taxon>Pannonibacter</taxon>
    </lineage>
</organism>
<dbReference type="Proteomes" id="UP000183900">
    <property type="component" value="Unassembled WGS sequence"/>
</dbReference>
<evidence type="ECO:0000313" key="2">
    <source>
        <dbReference type="EMBL" id="CUA95254.1"/>
    </source>
</evidence>
<accession>A0A0K6HWF9</accession>